<proteinExistence type="predicted"/>
<protein>
    <submittedName>
        <fullName evidence="2">Uncharacterized protein</fullName>
    </submittedName>
</protein>
<gene>
    <name evidence="2" type="ORF">C7999DRAFT_34311</name>
</gene>
<dbReference type="EMBL" id="MU857704">
    <property type="protein sequence ID" value="KAK4245323.1"/>
    <property type="molecule type" value="Genomic_DNA"/>
</dbReference>
<accession>A0AAN7CNC6</accession>
<reference evidence="2" key="2">
    <citation type="submission" date="2023-05" db="EMBL/GenBank/DDBJ databases">
        <authorList>
            <consortium name="Lawrence Berkeley National Laboratory"/>
            <person name="Steindorff A."/>
            <person name="Hensen N."/>
            <person name="Bonometti L."/>
            <person name="Westerberg I."/>
            <person name="Brannstrom I.O."/>
            <person name="Guillou S."/>
            <person name="Cros-Aarteil S."/>
            <person name="Calhoun S."/>
            <person name="Haridas S."/>
            <person name="Kuo A."/>
            <person name="Mondo S."/>
            <person name="Pangilinan J."/>
            <person name="Riley R."/>
            <person name="Labutti K."/>
            <person name="Andreopoulos B."/>
            <person name="Lipzen A."/>
            <person name="Chen C."/>
            <person name="Yanf M."/>
            <person name="Daum C."/>
            <person name="Ng V."/>
            <person name="Clum A."/>
            <person name="Ohm R."/>
            <person name="Martin F."/>
            <person name="Silar P."/>
            <person name="Natvig D."/>
            <person name="Lalanne C."/>
            <person name="Gautier V."/>
            <person name="Ament-Velasquez S.L."/>
            <person name="Kruys A."/>
            <person name="Hutchinson M.I."/>
            <person name="Powell A.J."/>
            <person name="Barry K."/>
            <person name="Miller A.N."/>
            <person name="Grigoriev I.V."/>
            <person name="Debuchy R."/>
            <person name="Gladieux P."/>
            <person name="Thoren M.H."/>
            <person name="Johannesson H."/>
        </authorList>
    </citation>
    <scope>NUCLEOTIDE SEQUENCE</scope>
    <source>
        <strain evidence="2">CBS 359.72</strain>
    </source>
</reference>
<reference evidence="2" key="1">
    <citation type="journal article" date="2023" name="Mol. Phylogenet. Evol.">
        <title>Genome-scale phylogeny and comparative genomics of the fungal order Sordariales.</title>
        <authorList>
            <person name="Hensen N."/>
            <person name="Bonometti L."/>
            <person name="Westerberg I."/>
            <person name="Brannstrom I.O."/>
            <person name="Guillou S."/>
            <person name="Cros-Aarteil S."/>
            <person name="Calhoun S."/>
            <person name="Haridas S."/>
            <person name="Kuo A."/>
            <person name="Mondo S."/>
            <person name="Pangilinan J."/>
            <person name="Riley R."/>
            <person name="LaButti K."/>
            <person name="Andreopoulos B."/>
            <person name="Lipzen A."/>
            <person name="Chen C."/>
            <person name="Yan M."/>
            <person name="Daum C."/>
            <person name="Ng V."/>
            <person name="Clum A."/>
            <person name="Steindorff A."/>
            <person name="Ohm R.A."/>
            <person name="Martin F."/>
            <person name="Silar P."/>
            <person name="Natvig D.O."/>
            <person name="Lalanne C."/>
            <person name="Gautier V."/>
            <person name="Ament-Velasquez S.L."/>
            <person name="Kruys A."/>
            <person name="Hutchinson M.I."/>
            <person name="Powell A.J."/>
            <person name="Barry K."/>
            <person name="Miller A.N."/>
            <person name="Grigoriev I.V."/>
            <person name="Debuchy R."/>
            <person name="Gladieux P."/>
            <person name="Hiltunen Thoren M."/>
            <person name="Johannesson H."/>
        </authorList>
    </citation>
    <scope>NUCLEOTIDE SEQUENCE</scope>
    <source>
        <strain evidence="2">CBS 359.72</strain>
    </source>
</reference>
<feature type="chain" id="PRO_5042942210" evidence="1">
    <location>
        <begin position="18"/>
        <end position="218"/>
    </location>
</feature>
<keyword evidence="3" id="KW-1185">Reference proteome</keyword>
<comment type="caution">
    <text evidence="2">The sequence shown here is derived from an EMBL/GenBank/DDBJ whole genome shotgun (WGS) entry which is preliminary data.</text>
</comment>
<keyword evidence="1" id="KW-0732">Signal</keyword>
<feature type="signal peptide" evidence="1">
    <location>
        <begin position="1"/>
        <end position="17"/>
    </location>
</feature>
<evidence type="ECO:0000313" key="3">
    <source>
        <dbReference type="Proteomes" id="UP001303647"/>
    </source>
</evidence>
<sequence>MKFATVLTLFFAAAAQADKDYFFRYKGGNDILDHQRLRSNISIQYTSPGVTLPPYSPADHFLRLTTNATACSPAAVLTRVPTNPHPPPVPGYYGLSDREGVPDAFRLIYSYRLDEEGPGFRYTGWKLQRPGRGDSGEPGTLLLRYPIAAAGEKGRKKGWKWIAVKERNGDYDKWVPWYVKPSRANTAKLASWDYENVDLELVEAKGPVDSNAPGGVRE</sequence>
<evidence type="ECO:0000256" key="1">
    <source>
        <dbReference type="SAM" id="SignalP"/>
    </source>
</evidence>
<evidence type="ECO:0000313" key="2">
    <source>
        <dbReference type="EMBL" id="KAK4245323.1"/>
    </source>
</evidence>
<organism evidence="2 3">
    <name type="scientific">Corynascus novoguineensis</name>
    <dbReference type="NCBI Taxonomy" id="1126955"/>
    <lineage>
        <taxon>Eukaryota</taxon>
        <taxon>Fungi</taxon>
        <taxon>Dikarya</taxon>
        <taxon>Ascomycota</taxon>
        <taxon>Pezizomycotina</taxon>
        <taxon>Sordariomycetes</taxon>
        <taxon>Sordariomycetidae</taxon>
        <taxon>Sordariales</taxon>
        <taxon>Chaetomiaceae</taxon>
        <taxon>Corynascus</taxon>
    </lineage>
</organism>
<dbReference type="AlphaFoldDB" id="A0AAN7CNC6"/>
<dbReference type="Proteomes" id="UP001303647">
    <property type="component" value="Unassembled WGS sequence"/>
</dbReference>
<name>A0AAN7CNC6_9PEZI</name>